<dbReference type="AlphaFoldDB" id="A0A4Y1WSA7"/>
<name>A0A4Y1WSA7_9BACT</name>
<dbReference type="InterPro" id="IPR018247">
    <property type="entry name" value="EF_Hand_1_Ca_BS"/>
</dbReference>
<dbReference type="Gene3D" id="3.80.10.10">
    <property type="entry name" value="Ribonuclease Inhibitor"/>
    <property type="match status" value="1"/>
</dbReference>
<gene>
    <name evidence="3" type="ORF">A5CBH24_12760</name>
</gene>
<dbReference type="KEGG" id="acou:A5CBH24_12760"/>
<dbReference type="Proteomes" id="UP000318946">
    <property type="component" value="Chromosome"/>
</dbReference>
<dbReference type="InterPro" id="IPR032675">
    <property type="entry name" value="LRR_dom_sf"/>
</dbReference>
<feature type="signal peptide" evidence="1">
    <location>
        <begin position="1"/>
        <end position="20"/>
    </location>
</feature>
<dbReference type="InterPro" id="IPR002048">
    <property type="entry name" value="EF_hand_dom"/>
</dbReference>
<dbReference type="PROSITE" id="PS50222">
    <property type="entry name" value="EF_HAND_2"/>
    <property type="match status" value="1"/>
</dbReference>
<dbReference type="PROSITE" id="PS00018">
    <property type="entry name" value="EF_HAND_1"/>
    <property type="match status" value="1"/>
</dbReference>
<proteinExistence type="predicted"/>
<sequence>MKPYFSWKTLCLLLCLALLAGCSDDDEQPDPQLPPLVWPDDVATAIPDEGFREYCLERYDRDKDGRLSKDEVLAVKKMIHFPDVSGRFLSLEGIEYFSNLENFAWEYSGPKEIDLRYNSRLQKISCLYNSNLIRFRGPVGYTPLEIELYSLFNLEELDLSGCGNVQELRLFVDSFSEVKLSSVNLPDPSHLQYLAFAAANAGCYDALLADGANLKKLYYNFYPSEVLDLSHCPKLADLIIHVRAGSELKKIRMHKNAPIAIYGGGIDIRDEKGNDCSFSVEIEYVE</sequence>
<keyword evidence="4" id="KW-1185">Reference proteome</keyword>
<feature type="chain" id="PRO_5021396624" description="EF-hand domain-containing protein" evidence="1">
    <location>
        <begin position="21"/>
        <end position="286"/>
    </location>
</feature>
<organism evidence="3 4">
    <name type="scientific">Alistipes communis</name>
    <dbReference type="NCBI Taxonomy" id="2585118"/>
    <lineage>
        <taxon>Bacteria</taxon>
        <taxon>Pseudomonadati</taxon>
        <taxon>Bacteroidota</taxon>
        <taxon>Bacteroidia</taxon>
        <taxon>Bacteroidales</taxon>
        <taxon>Rikenellaceae</taxon>
        <taxon>Alistipes</taxon>
    </lineage>
</organism>
<evidence type="ECO:0000313" key="4">
    <source>
        <dbReference type="Proteomes" id="UP000318946"/>
    </source>
</evidence>
<reference evidence="4" key="1">
    <citation type="submission" date="2019-06" db="EMBL/GenBank/DDBJ databases">
        <title>Alistipes onderdonkii subsp. vulgaris subsp. nov., Alistipes dispar sp. nov. and Alistipes communis sp. nov., isolated from human faeces, and creation of Alistipes onderdonkii subsp. onderdonkii subsp. nov.</title>
        <authorList>
            <person name="Sakamoto M."/>
            <person name="Ikeyama N."/>
            <person name="Ogata Y."/>
            <person name="Suda W."/>
            <person name="Iino T."/>
            <person name="Hattori M."/>
            <person name="Ohkuma M."/>
        </authorList>
    </citation>
    <scope>NUCLEOTIDE SEQUENCE [LARGE SCALE GENOMIC DNA]</scope>
    <source>
        <strain evidence="4">5CBH24</strain>
    </source>
</reference>
<dbReference type="PROSITE" id="PS51257">
    <property type="entry name" value="PROKAR_LIPOPROTEIN"/>
    <property type="match status" value="1"/>
</dbReference>
<dbReference type="GO" id="GO:0005509">
    <property type="term" value="F:calcium ion binding"/>
    <property type="evidence" value="ECO:0007669"/>
    <property type="project" value="InterPro"/>
</dbReference>
<dbReference type="EMBL" id="AP019735">
    <property type="protein sequence ID" value="BBL03963.1"/>
    <property type="molecule type" value="Genomic_DNA"/>
</dbReference>
<feature type="domain" description="EF-hand" evidence="2">
    <location>
        <begin position="47"/>
        <end position="82"/>
    </location>
</feature>
<keyword evidence="1" id="KW-0732">Signal</keyword>
<dbReference type="SUPFAM" id="SSF52058">
    <property type="entry name" value="L domain-like"/>
    <property type="match status" value="1"/>
</dbReference>
<evidence type="ECO:0000313" key="3">
    <source>
        <dbReference type="EMBL" id="BBL03963.1"/>
    </source>
</evidence>
<evidence type="ECO:0000259" key="2">
    <source>
        <dbReference type="PROSITE" id="PS50222"/>
    </source>
</evidence>
<accession>A0A4Y1WSA7</accession>
<dbReference type="GeneID" id="78341997"/>
<dbReference type="RefSeq" id="WP_244611642.1">
    <property type="nucleotide sequence ID" value="NZ_AP019735.1"/>
</dbReference>
<evidence type="ECO:0000256" key="1">
    <source>
        <dbReference type="SAM" id="SignalP"/>
    </source>
</evidence>
<protein>
    <recommendedName>
        <fullName evidence="2">EF-hand domain-containing protein</fullName>
    </recommendedName>
</protein>